<protein>
    <recommendedName>
        <fullName evidence="2">N-acetyltransferase domain-containing protein</fullName>
    </recommendedName>
</protein>
<dbReference type="EMBL" id="KN819342">
    <property type="protein sequence ID" value="KIJ14581.1"/>
    <property type="molecule type" value="Genomic_DNA"/>
</dbReference>
<dbReference type="InterPro" id="IPR051531">
    <property type="entry name" value="N-acetyltransferase"/>
</dbReference>
<name>A0A0C9U5Z6_PAXIN</name>
<evidence type="ECO:0000259" key="2">
    <source>
        <dbReference type="Pfam" id="PF13302"/>
    </source>
</evidence>
<sequence>MDFTTENVYLLYDYTPDPLSVHETILDDLWNTLKRNAVEPGQAASPGFISFADECLLCAQIVMKHNPNEKLMEVDDDSLLGSPSQISRRATLPPLTSLSGVSDSQRVGLIYVHAGPANVAAGEANIGIILRPEMQNHGYAREAVQLVLRWAFDELKFHRVQAAILDTPCKDRTMRLFIASGFSHEGTRRRAVYQTEGDGVAGVWRDVTYLAMVDTDWVLKDAREGKGKAPEQPAMSLWDEMFTRHSREREQLLRWEEKHGRIKRSSSTETLKDEKSKTRDDRELADQITRFFQTEPSTSSRQSSVYGSVPPSPRLNIHVTLADEDLMADEMAGVEGLNANSDLSQRWEEVIEATRLRQGMSDRIPHWLEISPSRRLALPSIPSTGISEGNPQSPRTIPSPLSVPPESPSPPSSRGATPWSDSESEDALLSGSAVRLSAETARIPAIYSPYPRIPTNTRRGRSGSESSSSSSGDSWSDAHSGVEVDAAGSSDWDMVSEESSTSHRGAL</sequence>
<dbReference type="Gene3D" id="3.40.630.30">
    <property type="match status" value="1"/>
</dbReference>
<dbReference type="PANTHER" id="PTHR43792:SF9">
    <property type="entry name" value="RIBOSOMAL-PROTEIN-ALANINE ACETYLTRANSFERASE"/>
    <property type="match status" value="1"/>
</dbReference>
<dbReference type="OrthoDB" id="64477at2759"/>
<keyword evidence="4" id="KW-1185">Reference proteome</keyword>
<gene>
    <name evidence="3" type="ORF">PAXINDRAFT_169731</name>
</gene>
<feature type="compositionally biased region" description="Polar residues" evidence="1">
    <location>
        <begin position="381"/>
        <end position="396"/>
    </location>
</feature>
<evidence type="ECO:0000313" key="3">
    <source>
        <dbReference type="EMBL" id="KIJ14581.1"/>
    </source>
</evidence>
<proteinExistence type="predicted"/>
<dbReference type="AlphaFoldDB" id="A0A0C9U5Z6"/>
<feature type="region of interest" description="Disordered" evidence="1">
    <location>
        <begin position="379"/>
        <end position="507"/>
    </location>
</feature>
<accession>A0A0C9U5Z6</accession>
<dbReference type="GO" id="GO:0005737">
    <property type="term" value="C:cytoplasm"/>
    <property type="evidence" value="ECO:0007669"/>
    <property type="project" value="TreeGrafter"/>
</dbReference>
<organism evidence="3 4">
    <name type="scientific">Paxillus involutus ATCC 200175</name>
    <dbReference type="NCBI Taxonomy" id="664439"/>
    <lineage>
        <taxon>Eukaryota</taxon>
        <taxon>Fungi</taxon>
        <taxon>Dikarya</taxon>
        <taxon>Basidiomycota</taxon>
        <taxon>Agaricomycotina</taxon>
        <taxon>Agaricomycetes</taxon>
        <taxon>Agaricomycetidae</taxon>
        <taxon>Boletales</taxon>
        <taxon>Paxilineae</taxon>
        <taxon>Paxillaceae</taxon>
        <taxon>Paxillus</taxon>
    </lineage>
</organism>
<dbReference type="InterPro" id="IPR016181">
    <property type="entry name" value="Acyl_CoA_acyltransferase"/>
</dbReference>
<feature type="compositionally biased region" description="Pro residues" evidence="1">
    <location>
        <begin position="401"/>
        <end position="411"/>
    </location>
</feature>
<dbReference type="PANTHER" id="PTHR43792">
    <property type="entry name" value="GNAT FAMILY, PUTATIVE (AFU_ORTHOLOGUE AFUA_3G00765)-RELATED-RELATED"/>
    <property type="match status" value="1"/>
</dbReference>
<feature type="compositionally biased region" description="Basic and acidic residues" evidence="1">
    <location>
        <begin position="270"/>
        <end position="284"/>
    </location>
</feature>
<dbReference type="InterPro" id="IPR000182">
    <property type="entry name" value="GNAT_dom"/>
</dbReference>
<evidence type="ECO:0000256" key="1">
    <source>
        <dbReference type="SAM" id="MobiDB-lite"/>
    </source>
</evidence>
<feature type="region of interest" description="Disordered" evidence="1">
    <location>
        <begin position="263"/>
        <end position="284"/>
    </location>
</feature>
<evidence type="ECO:0000313" key="4">
    <source>
        <dbReference type="Proteomes" id="UP000053647"/>
    </source>
</evidence>
<dbReference type="SUPFAM" id="SSF55729">
    <property type="entry name" value="Acyl-CoA N-acyltransferases (Nat)"/>
    <property type="match status" value="1"/>
</dbReference>
<dbReference type="Proteomes" id="UP000053647">
    <property type="component" value="Unassembled WGS sequence"/>
</dbReference>
<reference evidence="4" key="2">
    <citation type="submission" date="2015-01" db="EMBL/GenBank/DDBJ databases">
        <title>Evolutionary Origins and Diversification of the Mycorrhizal Mutualists.</title>
        <authorList>
            <consortium name="DOE Joint Genome Institute"/>
            <consortium name="Mycorrhizal Genomics Consortium"/>
            <person name="Kohler A."/>
            <person name="Kuo A."/>
            <person name="Nagy L.G."/>
            <person name="Floudas D."/>
            <person name="Copeland A."/>
            <person name="Barry K.W."/>
            <person name="Cichocki N."/>
            <person name="Veneault-Fourrey C."/>
            <person name="LaButti K."/>
            <person name="Lindquist E.A."/>
            <person name="Lipzen A."/>
            <person name="Lundell T."/>
            <person name="Morin E."/>
            <person name="Murat C."/>
            <person name="Riley R."/>
            <person name="Ohm R."/>
            <person name="Sun H."/>
            <person name="Tunlid A."/>
            <person name="Henrissat B."/>
            <person name="Grigoriev I.V."/>
            <person name="Hibbett D.S."/>
            <person name="Martin F."/>
        </authorList>
    </citation>
    <scope>NUCLEOTIDE SEQUENCE [LARGE SCALE GENOMIC DNA]</scope>
    <source>
        <strain evidence="4">ATCC 200175</strain>
    </source>
</reference>
<dbReference type="Pfam" id="PF13302">
    <property type="entry name" value="Acetyltransf_3"/>
    <property type="match status" value="1"/>
</dbReference>
<feature type="compositionally biased region" description="Polar residues" evidence="1">
    <location>
        <begin position="497"/>
        <end position="507"/>
    </location>
</feature>
<reference evidence="3 4" key="1">
    <citation type="submission" date="2014-06" db="EMBL/GenBank/DDBJ databases">
        <authorList>
            <consortium name="DOE Joint Genome Institute"/>
            <person name="Kuo A."/>
            <person name="Kohler A."/>
            <person name="Nagy L.G."/>
            <person name="Floudas D."/>
            <person name="Copeland A."/>
            <person name="Barry K.W."/>
            <person name="Cichocki N."/>
            <person name="Veneault-Fourrey C."/>
            <person name="LaButti K."/>
            <person name="Lindquist E.A."/>
            <person name="Lipzen A."/>
            <person name="Lundell T."/>
            <person name="Morin E."/>
            <person name="Murat C."/>
            <person name="Sun H."/>
            <person name="Tunlid A."/>
            <person name="Henrissat B."/>
            <person name="Grigoriev I.V."/>
            <person name="Hibbett D.S."/>
            <person name="Martin F."/>
            <person name="Nordberg H.P."/>
            <person name="Cantor M.N."/>
            <person name="Hua S.X."/>
        </authorList>
    </citation>
    <scope>NUCLEOTIDE SEQUENCE [LARGE SCALE GENOMIC DNA]</scope>
    <source>
        <strain evidence="3 4">ATCC 200175</strain>
    </source>
</reference>
<dbReference type="HOGENOM" id="CLU_560321_0_0_1"/>
<feature type="domain" description="N-acetyltransferase" evidence="2">
    <location>
        <begin position="104"/>
        <end position="164"/>
    </location>
</feature>
<feature type="compositionally biased region" description="Low complexity" evidence="1">
    <location>
        <begin position="463"/>
        <end position="475"/>
    </location>
</feature>
<dbReference type="GO" id="GO:0008999">
    <property type="term" value="F:protein-N-terminal-alanine acetyltransferase activity"/>
    <property type="evidence" value="ECO:0007669"/>
    <property type="project" value="TreeGrafter"/>
</dbReference>